<evidence type="ECO:0000256" key="1">
    <source>
        <dbReference type="SAM" id="Phobius"/>
    </source>
</evidence>
<keyword evidence="1" id="KW-0472">Membrane</keyword>
<organism evidence="2 3">
    <name type="scientific">Parathielavia appendiculata</name>
    <dbReference type="NCBI Taxonomy" id="2587402"/>
    <lineage>
        <taxon>Eukaryota</taxon>
        <taxon>Fungi</taxon>
        <taxon>Dikarya</taxon>
        <taxon>Ascomycota</taxon>
        <taxon>Pezizomycotina</taxon>
        <taxon>Sordariomycetes</taxon>
        <taxon>Sordariomycetidae</taxon>
        <taxon>Sordariales</taxon>
        <taxon>Chaetomiaceae</taxon>
        <taxon>Parathielavia</taxon>
    </lineage>
</organism>
<dbReference type="Proteomes" id="UP001302602">
    <property type="component" value="Unassembled WGS sequence"/>
</dbReference>
<reference evidence="2" key="1">
    <citation type="journal article" date="2023" name="Mol. Phylogenet. Evol.">
        <title>Genome-scale phylogeny and comparative genomics of the fungal order Sordariales.</title>
        <authorList>
            <person name="Hensen N."/>
            <person name="Bonometti L."/>
            <person name="Westerberg I."/>
            <person name="Brannstrom I.O."/>
            <person name="Guillou S."/>
            <person name="Cros-Aarteil S."/>
            <person name="Calhoun S."/>
            <person name="Haridas S."/>
            <person name="Kuo A."/>
            <person name="Mondo S."/>
            <person name="Pangilinan J."/>
            <person name="Riley R."/>
            <person name="LaButti K."/>
            <person name="Andreopoulos B."/>
            <person name="Lipzen A."/>
            <person name="Chen C."/>
            <person name="Yan M."/>
            <person name="Daum C."/>
            <person name="Ng V."/>
            <person name="Clum A."/>
            <person name="Steindorff A."/>
            <person name="Ohm R.A."/>
            <person name="Martin F."/>
            <person name="Silar P."/>
            <person name="Natvig D.O."/>
            <person name="Lalanne C."/>
            <person name="Gautier V."/>
            <person name="Ament-Velasquez S.L."/>
            <person name="Kruys A."/>
            <person name="Hutchinson M.I."/>
            <person name="Powell A.J."/>
            <person name="Barry K."/>
            <person name="Miller A.N."/>
            <person name="Grigoriev I.V."/>
            <person name="Debuchy R."/>
            <person name="Gladieux P."/>
            <person name="Hiltunen Thoren M."/>
            <person name="Johannesson H."/>
        </authorList>
    </citation>
    <scope>NUCLEOTIDE SEQUENCE</scope>
    <source>
        <strain evidence="2">CBS 731.68</strain>
    </source>
</reference>
<accession>A0AAN6Z5Q1</accession>
<reference evidence="2" key="2">
    <citation type="submission" date="2023-05" db="EMBL/GenBank/DDBJ databases">
        <authorList>
            <consortium name="Lawrence Berkeley National Laboratory"/>
            <person name="Steindorff A."/>
            <person name="Hensen N."/>
            <person name="Bonometti L."/>
            <person name="Westerberg I."/>
            <person name="Brannstrom I.O."/>
            <person name="Guillou S."/>
            <person name="Cros-Aarteil S."/>
            <person name="Calhoun S."/>
            <person name="Haridas S."/>
            <person name="Kuo A."/>
            <person name="Mondo S."/>
            <person name="Pangilinan J."/>
            <person name="Riley R."/>
            <person name="Labutti K."/>
            <person name="Andreopoulos B."/>
            <person name="Lipzen A."/>
            <person name="Chen C."/>
            <person name="Yanf M."/>
            <person name="Daum C."/>
            <person name="Ng V."/>
            <person name="Clum A."/>
            <person name="Ohm R."/>
            <person name="Martin F."/>
            <person name="Silar P."/>
            <person name="Natvig D."/>
            <person name="Lalanne C."/>
            <person name="Gautier V."/>
            <person name="Ament-Velasquez S.L."/>
            <person name="Kruys A."/>
            <person name="Hutchinson M.I."/>
            <person name="Powell A.J."/>
            <person name="Barry K."/>
            <person name="Miller A.N."/>
            <person name="Grigoriev I.V."/>
            <person name="Debuchy R."/>
            <person name="Gladieux P."/>
            <person name="Thoren M.H."/>
            <person name="Johannesson H."/>
        </authorList>
    </citation>
    <scope>NUCLEOTIDE SEQUENCE</scope>
    <source>
        <strain evidence="2">CBS 731.68</strain>
    </source>
</reference>
<name>A0AAN6Z5Q1_9PEZI</name>
<dbReference type="GeneID" id="87827864"/>
<evidence type="ECO:0000313" key="2">
    <source>
        <dbReference type="EMBL" id="KAK4125573.1"/>
    </source>
</evidence>
<evidence type="ECO:0000313" key="3">
    <source>
        <dbReference type="Proteomes" id="UP001302602"/>
    </source>
</evidence>
<proteinExistence type="predicted"/>
<dbReference type="AlphaFoldDB" id="A0AAN6Z5Q1"/>
<sequence length="264" mass="29448">MAPNSMNADHSASWLALLSTMREMERRHSHLMETHDAARVTVNGNEDSELKALGQAKLKVLVRAKIQTLDLMPDGVKRPYATTTLSSIVLIAAILGLHWKEFDRRNDRYLADGNGLLITGSAVPHLGIMFSFTRHGSADSRRKRKYTVLTTKLLESNAKTVTGDEDSKHVGPFVFSGLRDQASSLLAQHSDDNSSFGFIEADSPFVQRLHNALDWCDEWLRPLEPESQREILLVIRNHLFAVAEALKGTETAPQAKSNRSDYQA</sequence>
<dbReference type="EMBL" id="MU853225">
    <property type="protein sequence ID" value="KAK4125573.1"/>
    <property type="molecule type" value="Genomic_DNA"/>
</dbReference>
<protein>
    <submittedName>
        <fullName evidence="2">Uncharacterized protein</fullName>
    </submittedName>
</protein>
<keyword evidence="1" id="KW-1133">Transmembrane helix</keyword>
<dbReference type="RefSeq" id="XP_062649344.1">
    <property type="nucleotide sequence ID" value="XM_062791095.1"/>
</dbReference>
<comment type="caution">
    <text evidence="2">The sequence shown here is derived from an EMBL/GenBank/DDBJ whole genome shotgun (WGS) entry which is preliminary data.</text>
</comment>
<feature type="transmembrane region" description="Helical" evidence="1">
    <location>
        <begin position="80"/>
        <end position="99"/>
    </location>
</feature>
<keyword evidence="1" id="KW-0812">Transmembrane</keyword>
<gene>
    <name evidence="2" type="ORF">N657DRAFT_631843</name>
</gene>
<keyword evidence="3" id="KW-1185">Reference proteome</keyword>